<feature type="compositionally biased region" description="Low complexity" evidence="8">
    <location>
        <begin position="1"/>
        <end position="15"/>
    </location>
</feature>
<keyword evidence="5" id="KW-0547">Nucleotide-binding</keyword>
<evidence type="ECO:0000259" key="9">
    <source>
        <dbReference type="Pfam" id="PF16575"/>
    </source>
</evidence>
<evidence type="ECO:0000256" key="4">
    <source>
        <dbReference type="ARBA" id="ARBA00022679"/>
    </source>
</evidence>
<evidence type="ECO:0000256" key="1">
    <source>
        <dbReference type="ARBA" id="ARBA00011003"/>
    </source>
</evidence>
<evidence type="ECO:0000313" key="10">
    <source>
        <dbReference type="EMBL" id="KAF9530882.1"/>
    </source>
</evidence>
<dbReference type="Pfam" id="PF16575">
    <property type="entry name" value="CLP1_P"/>
    <property type="match status" value="1"/>
</dbReference>
<dbReference type="AlphaFoldDB" id="A0A9P6JRJ8"/>
<keyword evidence="4" id="KW-0808">Transferase</keyword>
<dbReference type="SUPFAM" id="SSF52540">
    <property type="entry name" value="P-loop containing nucleoside triphosphate hydrolases"/>
    <property type="match status" value="1"/>
</dbReference>
<comment type="similarity">
    <text evidence="1">Belongs to the Clp1 family. NOL9/GRC3 subfamily.</text>
</comment>
<evidence type="ECO:0000256" key="8">
    <source>
        <dbReference type="SAM" id="MobiDB-lite"/>
    </source>
</evidence>
<dbReference type="Proteomes" id="UP000807306">
    <property type="component" value="Unassembled WGS sequence"/>
</dbReference>
<proteinExistence type="inferred from homology"/>
<name>A0A9P6JRJ8_9AGAR</name>
<accession>A0A9P6JRJ8</accession>
<comment type="caution">
    <text evidence="10">The sequence shown here is derived from an EMBL/GenBank/DDBJ whole genome shotgun (WGS) entry which is preliminary data.</text>
</comment>
<dbReference type="PANTHER" id="PTHR12755">
    <property type="entry name" value="CLEAVAGE/POLYADENYLATION FACTOR IA SUBUNIT CLP1P"/>
    <property type="match status" value="1"/>
</dbReference>
<evidence type="ECO:0000256" key="6">
    <source>
        <dbReference type="ARBA" id="ARBA00022777"/>
    </source>
</evidence>
<keyword evidence="6" id="KW-0418">Kinase</keyword>
<evidence type="ECO:0000256" key="3">
    <source>
        <dbReference type="ARBA" id="ARBA00019824"/>
    </source>
</evidence>
<feature type="region of interest" description="Disordered" evidence="8">
    <location>
        <begin position="1"/>
        <end position="72"/>
    </location>
</feature>
<protein>
    <recommendedName>
        <fullName evidence="3">Polynucleotide 5'-hydroxyl-kinase GRC3</fullName>
    </recommendedName>
    <alternativeName>
        <fullName evidence="2">Polynucleotide 5'-hydroxyl-kinase grc3</fullName>
    </alternativeName>
</protein>
<dbReference type="PANTHER" id="PTHR12755:SF3">
    <property type="entry name" value="POLYNUCLEOTIDE 5'-HYDROXYL-KINASE NOL9"/>
    <property type="match status" value="1"/>
</dbReference>
<sequence length="775" mass="84530">MLSAVAARKAAKAPATSSTITGNTSGQKSQSSTSSSSPKQRSKRASQLQKTRLNTKKARKLKPFEQPNGTKFADDLFKSQTDVIPVEMEYDEMSMSEDLLDVAETEAKVLHGSASSEDESMSEDSRMDVATLFPQLSQAAQHSEDNRQLTTWEPIADLNLFFLDRDESHALGLAGPTTLVCFREEESLCVLGTCQIAIVIGAVELCGLVLQEGPHQYPIFAPRSAPLPVFRQRSSTTPNRTFRDLPARVNGIANFKTVIAIWESVTGVEGLGKVCKNFGGIFEPSRWQQSVAHRPFGIDGLFMITRCARDLSPFTLPSSWSNAIHNATEVKDDAKSPAFFVKGPKNSGKSTLCRTMVNQLLQKYGRVAYLDCDIGQTEFTPPGVVSLTVVSRPIFGPPFTHPTLPRHAHFVGTTTPRSSPSQYLDSISSLLQSYQLDIQTPIYDLDNAADSRILHTIPLVVNTMGWIKGLGADLNQRIENLVAPTHVFDFQQPPIDSYPRYSAIQDNYEFLSSYGARGSATNPSFSKPSSVLLDPITSVVSSLPSSGFTAADHRNLSMISYFYATFSKDTNADLFSDTPATTWNVSHPLCAIPPYEVDCAIAFDKVILTGAGSEDVVNEEIQRVLNGAIVGLISCEPGVLETTKDEGSGIPYTQKSSVPPPSASRCVGLALVRGVSQLFNSGSTLRQSKTLLHLITPAPVSYLQQARVVVKGDLELPVWGMLDFRSFEKYGTLGGEVAGVQGESVPYMQWGKAPDGVHGAEKRKVRRNLMRRGQM</sequence>
<dbReference type="EMBL" id="MU157837">
    <property type="protein sequence ID" value="KAF9530882.1"/>
    <property type="molecule type" value="Genomic_DNA"/>
</dbReference>
<dbReference type="OrthoDB" id="2405412at2759"/>
<evidence type="ECO:0000256" key="2">
    <source>
        <dbReference type="ARBA" id="ARBA00018706"/>
    </source>
</evidence>
<keyword evidence="11" id="KW-1185">Reference proteome</keyword>
<dbReference type="GO" id="GO:0005634">
    <property type="term" value="C:nucleus"/>
    <property type="evidence" value="ECO:0007669"/>
    <property type="project" value="TreeGrafter"/>
</dbReference>
<dbReference type="GO" id="GO:0005524">
    <property type="term" value="F:ATP binding"/>
    <property type="evidence" value="ECO:0007669"/>
    <property type="project" value="UniProtKB-KW"/>
</dbReference>
<dbReference type="GO" id="GO:0000448">
    <property type="term" value="P:cleavage in ITS2 between 5.8S rRNA and LSU-rRNA of tricistronic rRNA transcript (SSU-rRNA, 5.8S rRNA, LSU-rRNA)"/>
    <property type="evidence" value="ECO:0007669"/>
    <property type="project" value="TreeGrafter"/>
</dbReference>
<feature type="compositionally biased region" description="Low complexity" evidence="8">
    <location>
        <begin position="25"/>
        <end position="39"/>
    </location>
</feature>
<dbReference type="Gene3D" id="3.40.50.300">
    <property type="entry name" value="P-loop containing nucleotide triphosphate hydrolases"/>
    <property type="match status" value="1"/>
</dbReference>
<dbReference type="InterPro" id="IPR027417">
    <property type="entry name" value="P-loop_NTPase"/>
</dbReference>
<evidence type="ECO:0000256" key="7">
    <source>
        <dbReference type="ARBA" id="ARBA00022840"/>
    </source>
</evidence>
<keyword evidence="7" id="KW-0067">ATP-binding</keyword>
<evidence type="ECO:0000313" key="11">
    <source>
        <dbReference type="Proteomes" id="UP000807306"/>
    </source>
</evidence>
<feature type="domain" description="Clp1 P-loop" evidence="9">
    <location>
        <begin position="343"/>
        <end position="492"/>
    </location>
</feature>
<dbReference type="InterPro" id="IPR045116">
    <property type="entry name" value="Clp1/Grc3"/>
</dbReference>
<gene>
    <name evidence="10" type="ORF">CPB83DRAFT_849803</name>
</gene>
<dbReference type="InterPro" id="IPR032319">
    <property type="entry name" value="CLP1_P"/>
</dbReference>
<dbReference type="GO" id="GO:0051731">
    <property type="term" value="F:polynucleotide 5'-hydroxyl-kinase activity"/>
    <property type="evidence" value="ECO:0007669"/>
    <property type="project" value="InterPro"/>
</dbReference>
<organism evidence="10 11">
    <name type="scientific">Crepidotus variabilis</name>
    <dbReference type="NCBI Taxonomy" id="179855"/>
    <lineage>
        <taxon>Eukaryota</taxon>
        <taxon>Fungi</taxon>
        <taxon>Dikarya</taxon>
        <taxon>Basidiomycota</taxon>
        <taxon>Agaricomycotina</taxon>
        <taxon>Agaricomycetes</taxon>
        <taxon>Agaricomycetidae</taxon>
        <taxon>Agaricales</taxon>
        <taxon>Agaricineae</taxon>
        <taxon>Crepidotaceae</taxon>
        <taxon>Crepidotus</taxon>
    </lineage>
</organism>
<reference evidence="10" key="1">
    <citation type="submission" date="2020-11" db="EMBL/GenBank/DDBJ databases">
        <authorList>
            <consortium name="DOE Joint Genome Institute"/>
            <person name="Ahrendt S."/>
            <person name="Riley R."/>
            <person name="Andreopoulos W."/>
            <person name="Labutti K."/>
            <person name="Pangilinan J."/>
            <person name="Ruiz-Duenas F.J."/>
            <person name="Barrasa J.M."/>
            <person name="Sanchez-Garcia M."/>
            <person name="Camarero S."/>
            <person name="Miyauchi S."/>
            <person name="Serrano A."/>
            <person name="Linde D."/>
            <person name="Babiker R."/>
            <person name="Drula E."/>
            <person name="Ayuso-Fernandez I."/>
            <person name="Pacheco R."/>
            <person name="Padilla G."/>
            <person name="Ferreira P."/>
            <person name="Barriuso J."/>
            <person name="Kellner H."/>
            <person name="Castanera R."/>
            <person name="Alfaro M."/>
            <person name="Ramirez L."/>
            <person name="Pisabarro A.G."/>
            <person name="Kuo A."/>
            <person name="Tritt A."/>
            <person name="Lipzen A."/>
            <person name="He G."/>
            <person name="Yan M."/>
            <person name="Ng V."/>
            <person name="Cullen D."/>
            <person name="Martin F."/>
            <person name="Rosso M.-N."/>
            <person name="Henrissat B."/>
            <person name="Hibbett D."/>
            <person name="Martinez A.T."/>
            <person name="Grigoriev I.V."/>
        </authorList>
    </citation>
    <scope>NUCLEOTIDE SEQUENCE</scope>
    <source>
        <strain evidence="10">CBS 506.95</strain>
    </source>
</reference>
<evidence type="ECO:0000256" key="5">
    <source>
        <dbReference type="ARBA" id="ARBA00022741"/>
    </source>
</evidence>